<evidence type="ECO:0000313" key="2">
    <source>
        <dbReference type="EMBL" id="KAG2849937.1"/>
    </source>
</evidence>
<evidence type="ECO:0000256" key="1">
    <source>
        <dbReference type="SAM" id="MobiDB-lite"/>
    </source>
</evidence>
<comment type="caution">
    <text evidence="2">The sequence shown here is derived from an EMBL/GenBank/DDBJ whole genome shotgun (WGS) entry which is preliminary data.</text>
</comment>
<gene>
    <name evidence="2" type="ORF">PC113_g17241</name>
    <name evidence="3" type="ORF">PC115_g21798</name>
</gene>
<evidence type="ECO:0000313" key="3">
    <source>
        <dbReference type="EMBL" id="KAG2882937.1"/>
    </source>
</evidence>
<dbReference type="AlphaFoldDB" id="A0A8T0YBW3"/>
<dbReference type="EMBL" id="RCMI01001621">
    <property type="protein sequence ID" value="KAG2882937.1"/>
    <property type="molecule type" value="Genomic_DNA"/>
</dbReference>
<reference evidence="2" key="1">
    <citation type="submission" date="2018-10" db="EMBL/GenBank/DDBJ databases">
        <title>Effector identification in a new, highly contiguous assembly of the strawberry crown rot pathogen Phytophthora cactorum.</title>
        <authorList>
            <person name="Armitage A.D."/>
            <person name="Nellist C.F."/>
            <person name="Bates H."/>
            <person name="Vickerstaff R.J."/>
            <person name="Harrison R.J."/>
        </authorList>
    </citation>
    <scope>NUCLEOTIDE SEQUENCE</scope>
    <source>
        <strain evidence="2">15-7</strain>
        <strain evidence="3">4032</strain>
    </source>
</reference>
<name>A0A8T0YBW3_9STRA</name>
<dbReference type="EMBL" id="RCMG01000731">
    <property type="protein sequence ID" value="KAG2849937.1"/>
    <property type="molecule type" value="Genomic_DNA"/>
</dbReference>
<organism evidence="2 4">
    <name type="scientific">Phytophthora cactorum</name>
    <dbReference type="NCBI Taxonomy" id="29920"/>
    <lineage>
        <taxon>Eukaryota</taxon>
        <taxon>Sar</taxon>
        <taxon>Stramenopiles</taxon>
        <taxon>Oomycota</taxon>
        <taxon>Peronosporomycetes</taxon>
        <taxon>Peronosporales</taxon>
        <taxon>Peronosporaceae</taxon>
        <taxon>Phytophthora</taxon>
    </lineage>
</organism>
<dbReference type="Proteomes" id="UP000735874">
    <property type="component" value="Unassembled WGS sequence"/>
</dbReference>
<evidence type="ECO:0000313" key="4">
    <source>
        <dbReference type="Proteomes" id="UP000735874"/>
    </source>
</evidence>
<dbReference type="Proteomes" id="UP000774804">
    <property type="component" value="Unassembled WGS sequence"/>
</dbReference>
<sequence>MIVSDAENDGGASGDDDSDSEGEVDKNTDDG</sequence>
<accession>A0A8T0YBW3</accession>
<feature type="region of interest" description="Disordered" evidence="1">
    <location>
        <begin position="1"/>
        <end position="31"/>
    </location>
</feature>
<protein>
    <submittedName>
        <fullName evidence="2">Uncharacterized protein</fullName>
    </submittedName>
</protein>
<proteinExistence type="predicted"/>